<evidence type="ECO:0000313" key="1">
    <source>
        <dbReference type="EMBL" id="QHU34769.1"/>
    </source>
</evidence>
<reference evidence="1" key="1">
    <citation type="journal article" date="2020" name="Nature">
        <title>Giant virus diversity and host interactions through global metagenomics.</title>
        <authorList>
            <person name="Schulz F."/>
            <person name="Roux S."/>
            <person name="Paez-Espino D."/>
            <person name="Jungbluth S."/>
            <person name="Walsh D.A."/>
            <person name="Denef V.J."/>
            <person name="McMahon K.D."/>
            <person name="Konstantinidis K.T."/>
            <person name="Eloe-Fadrosh E.A."/>
            <person name="Kyrpides N.C."/>
            <person name="Woyke T."/>
        </authorList>
    </citation>
    <scope>NUCLEOTIDE SEQUENCE</scope>
    <source>
        <strain evidence="1">GVMAG-S-1017244-22</strain>
    </source>
</reference>
<accession>A0A6C0LVJ2</accession>
<dbReference type="EMBL" id="MN740580">
    <property type="protein sequence ID" value="QHU34769.1"/>
    <property type="molecule type" value="Genomic_DNA"/>
</dbReference>
<dbReference type="AlphaFoldDB" id="A0A6C0LVJ2"/>
<organism evidence="1">
    <name type="scientific">viral metagenome</name>
    <dbReference type="NCBI Taxonomy" id="1070528"/>
    <lineage>
        <taxon>unclassified sequences</taxon>
        <taxon>metagenomes</taxon>
        <taxon>organismal metagenomes</taxon>
    </lineage>
</organism>
<protein>
    <submittedName>
        <fullName evidence="1">Uncharacterized protein</fullName>
    </submittedName>
</protein>
<name>A0A6C0LVJ2_9ZZZZ</name>
<proteinExistence type="predicted"/>
<sequence length="422" mass="50852">MEQTLRCIYRKKKCFRLCNKKTIKNTFFCCYHIHSKKKHLCKIFYNLFEDKYALKLYDIYKLYKYIHDNDGEGECESFISILFIDLLKIIPITKLNNIYENYFDYDNENSTNTNSKNTIYNKIYLLNYNTYLFSNKCNKHILKNFQNIVKYKMLCIQESSNSNLLNDEDLFTTENINNIHPDMLFTFKDIKGKYAFNIVEFEYFVRKCLDDKVEPYNPYTREILDNKIIWRLNMKIKYNNIIKKKECVWTTDMNAYTDLSIEIERRGFYNNPEWFKKMSKHDLLKCIKLFRDFSCNIDESNNYLKNINDETFIHDFCKESIKMFKECNDDLYILCCNYMKSLALCSNDFYSNIPDWLSTYDTSSYISTISNFTSFISTLINNDNNNLNNTNDNLMVMDRVQPTANIITPSNNFLLYYYVEYM</sequence>